<dbReference type="Pfam" id="PF00416">
    <property type="entry name" value="Ribosomal_S13"/>
    <property type="match status" value="1"/>
</dbReference>
<evidence type="ECO:0000313" key="9">
    <source>
        <dbReference type="EMBL" id="CDR42710.1"/>
    </source>
</evidence>
<evidence type="ECO:0000256" key="3">
    <source>
        <dbReference type="ARBA" id="ARBA00022980"/>
    </source>
</evidence>
<dbReference type="SUPFAM" id="SSF46946">
    <property type="entry name" value="S13-like H2TH domain"/>
    <property type="match status" value="1"/>
</dbReference>
<dbReference type="Proteomes" id="UP000189513">
    <property type="component" value="Unassembled WGS sequence"/>
</dbReference>
<dbReference type="EMBL" id="LK052895">
    <property type="protein sequence ID" value="CDR42710.1"/>
    <property type="molecule type" value="Genomic_DNA"/>
</dbReference>
<dbReference type="Gene3D" id="4.10.910.10">
    <property type="entry name" value="30s ribosomal protein s13, domain 2"/>
    <property type="match status" value="1"/>
</dbReference>
<name>A0A061B739_CYBFA</name>
<organism evidence="9">
    <name type="scientific">Cyberlindnera fabianii</name>
    <name type="common">Yeast</name>
    <name type="synonym">Hansenula fabianii</name>
    <dbReference type="NCBI Taxonomy" id="36022"/>
    <lineage>
        <taxon>Eukaryota</taxon>
        <taxon>Fungi</taxon>
        <taxon>Dikarya</taxon>
        <taxon>Ascomycota</taxon>
        <taxon>Saccharomycotina</taxon>
        <taxon>Saccharomycetes</taxon>
        <taxon>Phaffomycetales</taxon>
        <taxon>Phaffomycetaceae</taxon>
        <taxon>Cyberlindnera</taxon>
    </lineage>
</organism>
<dbReference type="GO" id="GO:0003723">
    <property type="term" value="F:RNA binding"/>
    <property type="evidence" value="ECO:0007669"/>
    <property type="project" value="InterPro"/>
</dbReference>
<dbReference type="InterPro" id="IPR018269">
    <property type="entry name" value="Ribosomal_uS13_CS"/>
</dbReference>
<dbReference type="InterPro" id="IPR010979">
    <property type="entry name" value="Ribosomal_uS13-like_H2TH"/>
</dbReference>
<evidence type="ECO:0000256" key="5">
    <source>
        <dbReference type="ARBA" id="ARBA00023274"/>
    </source>
</evidence>
<evidence type="ECO:0000256" key="2">
    <source>
        <dbReference type="ARBA" id="ARBA00008080"/>
    </source>
</evidence>
<proteinExistence type="inferred from homology"/>
<dbReference type="InterPro" id="IPR001892">
    <property type="entry name" value="Ribosomal_uS13"/>
</dbReference>
<dbReference type="OrthoDB" id="525520at2759"/>
<reference evidence="10" key="3">
    <citation type="submission" date="2017-01" db="EMBL/GenBank/DDBJ databases">
        <authorList>
            <person name="Mah S.A."/>
            <person name="Swanson W.J."/>
            <person name="Moy G.W."/>
            <person name="Vacquier V.D."/>
        </authorList>
    </citation>
    <scope>NUCLEOTIDE SEQUENCE [LARGE SCALE GENOMIC DNA]</scope>
    <source>
        <strain evidence="10">65</strain>
    </source>
</reference>
<dbReference type="VEuPathDB" id="FungiDB:BON22_3199"/>
<dbReference type="GO" id="GO:0015935">
    <property type="term" value="C:small ribosomal subunit"/>
    <property type="evidence" value="ECO:0007669"/>
    <property type="project" value="TreeGrafter"/>
</dbReference>
<keyword evidence="5 8" id="KW-0687">Ribonucleoprotein</keyword>
<evidence type="ECO:0000256" key="6">
    <source>
        <dbReference type="ARBA" id="ARBA00037226"/>
    </source>
</evidence>
<dbReference type="PANTHER" id="PTHR10871">
    <property type="entry name" value="30S RIBOSOMAL PROTEIN S13/40S RIBOSOMAL PROTEIN S18"/>
    <property type="match status" value="1"/>
</dbReference>
<dbReference type="GO" id="GO:0003735">
    <property type="term" value="F:structural constituent of ribosome"/>
    <property type="evidence" value="ECO:0007669"/>
    <property type="project" value="InterPro"/>
</dbReference>
<dbReference type="PIRSF" id="PIRSF002134">
    <property type="entry name" value="Ribosomal_S13"/>
    <property type="match status" value="1"/>
</dbReference>
<comment type="function">
    <text evidence="6">Component of the mitochondrial ribosome (mitoribosome), a dedicated translation machinery responsible for the synthesis of mitochondrial genome-encoded proteins, including at least some of the essential transmembrane subunits of the mitochondrial respiratory chain. The mitoribosomes are attached to the mitochondrial inner membrane and translation products are cotranslationally integrated into the membrane.</text>
</comment>
<evidence type="ECO:0000256" key="1">
    <source>
        <dbReference type="ARBA" id="ARBA00004173"/>
    </source>
</evidence>
<evidence type="ECO:0000313" key="10">
    <source>
        <dbReference type="EMBL" id="ONH67046.1"/>
    </source>
</evidence>
<dbReference type="EMBL" id="MPUK01000005">
    <property type="protein sequence ID" value="ONH67046.1"/>
    <property type="molecule type" value="Genomic_DNA"/>
</dbReference>
<dbReference type="OMA" id="MNVKRLM"/>
<keyword evidence="4" id="KW-0496">Mitochondrion</keyword>
<evidence type="ECO:0000256" key="7">
    <source>
        <dbReference type="ARBA" id="ARBA00040757"/>
    </source>
</evidence>
<dbReference type="InterPro" id="IPR027437">
    <property type="entry name" value="Rbsml_uS13_C"/>
</dbReference>
<reference evidence="9" key="1">
    <citation type="journal article" date="2014" name="Genome Announc.">
        <title>Genome sequence of the yeast Cyberlindnera fabianii (Hansenula fabianii).</title>
        <authorList>
            <person name="Freel K.C."/>
            <person name="Sarilar V."/>
            <person name="Neuveglise C."/>
            <person name="Devillers H."/>
            <person name="Friedrich A."/>
            <person name="Schacherer J."/>
        </authorList>
    </citation>
    <scope>NUCLEOTIDE SEQUENCE</scope>
    <source>
        <strain evidence="9">YJS4271</strain>
    </source>
</reference>
<dbReference type="GO" id="GO:0006412">
    <property type="term" value="P:translation"/>
    <property type="evidence" value="ECO:0007669"/>
    <property type="project" value="InterPro"/>
</dbReference>
<dbReference type="STRING" id="36022.A0A061B739"/>
<dbReference type="PANTHER" id="PTHR10871:SF1">
    <property type="entry name" value="SMALL RIBOSOMAL SUBUNIT PROTEIN US13M"/>
    <property type="match status" value="1"/>
</dbReference>
<evidence type="ECO:0000256" key="8">
    <source>
        <dbReference type="RuleBase" id="RU003830"/>
    </source>
</evidence>
<keyword evidence="11" id="KW-1185">Reference proteome</keyword>
<accession>A0A061B739</accession>
<protein>
    <recommendedName>
        <fullName evidence="7">Small ribosomal subunit protein uS13m</fullName>
    </recommendedName>
</protein>
<reference evidence="11" key="2">
    <citation type="journal article" date="2017" name="Genome Announc.">
        <title>Genome sequences of Cyberlindnera fabianii 65, Pichia kudriavzevii 129, and Saccharomyces cerevisiae 131 isolated from fermented masau fruits in Zimbabwe.</title>
        <authorList>
            <person name="van Rijswijck I.M.H."/>
            <person name="Derks M.F.L."/>
            <person name="Abee T."/>
            <person name="de Ridder D."/>
            <person name="Smid E.J."/>
        </authorList>
    </citation>
    <scope>NUCLEOTIDE SEQUENCE [LARGE SCALE GENOMIC DNA]</scope>
    <source>
        <strain evidence="11">65</strain>
    </source>
</reference>
<evidence type="ECO:0000313" key="11">
    <source>
        <dbReference type="Proteomes" id="UP000189513"/>
    </source>
</evidence>
<dbReference type="FunFam" id="4.10.910.10:FF:000004">
    <property type="entry name" value="Small subunit ribosomal protein S13"/>
    <property type="match status" value="1"/>
</dbReference>
<dbReference type="AlphaFoldDB" id="A0A061B739"/>
<dbReference type="Gene3D" id="1.10.8.50">
    <property type="match status" value="1"/>
</dbReference>
<dbReference type="PROSITE" id="PS50159">
    <property type="entry name" value="RIBOSOMAL_S13_2"/>
    <property type="match status" value="1"/>
</dbReference>
<keyword evidence="3 8" id="KW-0689">Ribosomal protein</keyword>
<gene>
    <name evidence="10" type="ORF">BON22_3199</name>
    <name evidence="9" type="ORF">CYFA0S_10e01398g</name>
</gene>
<dbReference type="GO" id="GO:0005739">
    <property type="term" value="C:mitochondrion"/>
    <property type="evidence" value="ECO:0007669"/>
    <property type="project" value="UniProtKB-SubCell"/>
</dbReference>
<comment type="subcellular location">
    <subcellularLocation>
        <location evidence="1">Mitochondrion</location>
    </subcellularLocation>
</comment>
<sequence length="148" mass="16618">MVTTIMGKGFRAKELVRIGLKSKFYGLSTHEIEKICSKLGLYPMMRMHQLSEQQILGITKELSELTIEGDARAVIRSNIALKRTIGSYQGMRHALGLPVHGQKTRTNAKTARRLNRIERRGFATSARQSQESATGVLAAVKNLFRPFF</sequence>
<evidence type="ECO:0000256" key="4">
    <source>
        <dbReference type="ARBA" id="ARBA00023128"/>
    </source>
</evidence>
<comment type="similarity">
    <text evidence="2 8">Belongs to the universal ribosomal protein uS13 family.</text>
</comment>
<dbReference type="PROSITE" id="PS00646">
    <property type="entry name" value="RIBOSOMAL_S13_1"/>
    <property type="match status" value="1"/>
</dbReference>